<dbReference type="InterPro" id="IPR011335">
    <property type="entry name" value="Restrct_endonuc-II-like"/>
</dbReference>
<dbReference type="InterPro" id="IPR007560">
    <property type="entry name" value="Restrct_endonuc_IV_Mrr"/>
</dbReference>
<protein>
    <submittedName>
        <fullName evidence="2">22599_t:CDS:1</fullName>
    </submittedName>
</protein>
<organism evidence="2 3">
    <name type="scientific">Gigaspora margarita</name>
    <dbReference type="NCBI Taxonomy" id="4874"/>
    <lineage>
        <taxon>Eukaryota</taxon>
        <taxon>Fungi</taxon>
        <taxon>Fungi incertae sedis</taxon>
        <taxon>Mucoromycota</taxon>
        <taxon>Glomeromycotina</taxon>
        <taxon>Glomeromycetes</taxon>
        <taxon>Diversisporales</taxon>
        <taxon>Gigasporaceae</taxon>
        <taxon>Gigaspora</taxon>
    </lineage>
</organism>
<dbReference type="EMBL" id="CAJVQB010137406">
    <property type="protein sequence ID" value="CAG8854397.1"/>
    <property type="molecule type" value="Genomic_DNA"/>
</dbReference>
<name>A0ABN7XHF2_GIGMA</name>
<keyword evidence="3" id="KW-1185">Reference proteome</keyword>
<gene>
    <name evidence="2" type="ORF">GMARGA_LOCUS43218</name>
</gene>
<feature type="non-terminal residue" evidence="2">
    <location>
        <position position="1"/>
    </location>
</feature>
<evidence type="ECO:0000313" key="3">
    <source>
        <dbReference type="Proteomes" id="UP000789901"/>
    </source>
</evidence>
<proteinExistence type="predicted"/>
<evidence type="ECO:0000313" key="2">
    <source>
        <dbReference type="EMBL" id="CAG8854397.1"/>
    </source>
</evidence>
<evidence type="ECO:0000259" key="1">
    <source>
        <dbReference type="Pfam" id="PF04471"/>
    </source>
</evidence>
<feature type="non-terminal residue" evidence="2">
    <location>
        <position position="169"/>
    </location>
</feature>
<dbReference type="SUPFAM" id="SSF52980">
    <property type="entry name" value="Restriction endonuclease-like"/>
    <property type="match status" value="1"/>
</dbReference>
<accession>A0ABN7XHF2</accession>
<dbReference type="Proteomes" id="UP000789901">
    <property type="component" value="Unassembled WGS sequence"/>
</dbReference>
<comment type="caution">
    <text evidence="2">The sequence shown here is derived from an EMBL/GenBank/DDBJ whole genome shotgun (WGS) entry which is preliminary data.</text>
</comment>
<dbReference type="Pfam" id="PF04471">
    <property type="entry name" value="Mrr_cat"/>
    <property type="match status" value="1"/>
</dbReference>
<sequence length="169" mass="19644">QIIEYTELIPIFDVLNSELHQNVFNAMGQKALYSKPVKFYNTNMSLSKQTDYGTDHDFEEFIEKLLNQNGIHANVVSYKQEDNRIYIIAIFNKQIILIKCKTTGKPIDANIIKNFQALIYQFGEPILSIIVYNSEKLKNFNYPLTIDVKLWWKTVCPEIQIASEKMIAT</sequence>
<feature type="domain" description="Restriction endonuclease type IV Mrr" evidence="1">
    <location>
        <begin position="55"/>
        <end position="121"/>
    </location>
</feature>
<reference evidence="2 3" key="1">
    <citation type="submission" date="2021-06" db="EMBL/GenBank/DDBJ databases">
        <authorList>
            <person name="Kallberg Y."/>
            <person name="Tangrot J."/>
            <person name="Rosling A."/>
        </authorList>
    </citation>
    <scope>NUCLEOTIDE SEQUENCE [LARGE SCALE GENOMIC DNA]</scope>
    <source>
        <strain evidence="2 3">120-4 pot B 10/14</strain>
    </source>
</reference>